<keyword evidence="2" id="KW-1185">Reference proteome</keyword>
<evidence type="ECO:0000313" key="1">
    <source>
        <dbReference type="EMBL" id="RBQ06641.1"/>
    </source>
</evidence>
<protein>
    <submittedName>
        <fullName evidence="1">Uncharacterized protein</fullName>
    </submittedName>
</protein>
<organism evidence="1 2">
    <name type="scientific">Pedobacter miscanthi</name>
    <dbReference type="NCBI Taxonomy" id="2259170"/>
    <lineage>
        <taxon>Bacteria</taxon>
        <taxon>Pseudomonadati</taxon>
        <taxon>Bacteroidota</taxon>
        <taxon>Sphingobacteriia</taxon>
        <taxon>Sphingobacteriales</taxon>
        <taxon>Sphingobacteriaceae</taxon>
        <taxon>Pedobacter</taxon>
    </lineage>
</organism>
<reference evidence="1 2" key="1">
    <citation type="submission" date="2018-07" db="EMBL/GenBank/DDBJ databases">
        <title>A draft genome of a endophytic bacteria, a new species of Pedobacter.</title>
        <authorList>
            <person name="Zhang Z.D."/>
            <person name="Chen Z.J."/>
        </authorList>
    </citation>
    <scope>NUCLEOTIDE SEQUENCE [LARGE SCALE GENOMIC DNA]</scope>
    <source>
        <strain evidence="1 2">RS10</strain>
    </source>
</reference>
<proteinExistence type="predicted"/>
<gene>
    <name evidence="1" type="ORF">DRW42_12690</name>
</gene>
<comment type="caution">
    <text evidence="1">The sequence shown here is derived from an EMBL/GenBank/DDBJ whole genome shotgun (WGS) entry which is preliminary data.</text>
</comment>
<dbReference type="Proteomes" id="UP000252081">
    <property type="component" value="Unassembled WGS sequence"/>
</dbReference>
<sequence>MEHNTNLILSFLADIGINYNLEPITGETFLPGLKLRKGVLIVDIEKLLYPGDILHEAGHLACMPPNIRSEMSDNLPSGDLHNGGELMAIAWSYAACIYLGIDARVVFHEDGYKDASESIIENFKESRFIAVPLLQWLGMSYDEKQAKILHQEPYPVMQKWLCTQRPG</sequence>
<dbReference type="OrthoDB" id="1441538at2"/>
<name>A0A366KYC3_9SPHI</name>
<dbReference type="AlphaFoldDB" id="A0A366KYC3"/>
<accession>A0A366KYC3</accession>
<dbReference type="RefSeq" id="WP_113949202.1">
    <property type="nucleotide sequence ID" value="NZ_QNQU01000010.1"/>
</dbReference>
<dbReference type="EMBL" id="QNQU01000010">
    <property type="protein sequence ID" value="RBQ06641.1"/>
    <property type="molecule type" value="Genomic_DNA"/>
</dbReference>
<evidence type="ECO:0000313" key="2">
    <source>
        <dbReference type="Proteomes" id="UP000252081"/>
    </source>
</evidence>